<comment type="caution">
    <text evidence="1">The sequence shown here is derived from an EMBL/GenBank/DDBJ whole genome shotgun (WGS) entry which is preliminary data.</text>
</comment>
<proteinExistence type="predicted"/>
<keyword evidence="2" id="KW-1185">Reference proteome</keyword>
<reference evidence="1 2" key="1">
    <citation type="journal article" date="2020" name="Cell">
        <title>Large-Scale Comparative Analyses of Tick Genomes Elucidate Their Genetic Diversity and Vector Capacities.</title>
        <authorList>
            <consortium name="Tick Genome and Microbiome Consortium (TIGMIC)"/>
            <person name="Jia N."/>
            <person name="Wang J."/>
            <person name="Shi W."/>
            <person name="Du L."/>
            <person name="Sun Y."/>
            <person name="Zhan W."/>
            <person name="Jiang J.F."/>
            <person name="Wang Q."/>
            <person name="Zhang B."/>
            <person name="Ji P."/>
            <person name="Bell-Sakyi L."/>
            <person name="Cui X.M."/>
            <person name="Yuan T.T."/>
            <person name="Jiang B.G."/>
            <person name="Yang W.F."/>
            <person name="Lam T.T."/>
            <person name="Chang Q.C."/>
            <person name="Ding S.J."/>
            <person name="Wang X.J."/>
            <person name="Zhu J.G."/>
            <person name="Ruan X.D."/>
            <person name="Zhao L."/>
            <person name="Wei J.T."/>
            <person name="Ye R.Z."/>
            <person name="Que T.C."/>
            <person name="Du C.H."/>
            <person name="Zhou Y.H."/>
            <person name="Cheng J.X."/>
            <person name="Dai P.F."/>
            <person name="Guo W.B."/>
            <person name="Han X.H."/>
            <person name="Huang E.J."/>
            <person name="Li L.F."/>
            <person name="Wei W."/>
            <person name="Gao Y.C."/>
            <person name="Liu J.Z."/>
            <person name="Shao H.Z."/>
            <person name="Wang X."/>
            <person name="Wang C.C."/>
            <person name="Yang T.C."/>
            <person name="Huo Q.B."/>
            <person name="Li W."/>
            <person name="Chen H.Y."/>
            <person name="Chen S.E."/>
            <person name="Zhou L.G."/>
            <person name="Ni X.B."/>
            <person name="Tian J.H."/>
            <person name="Sheng Y."/>
            <person name="Liu T."/>
            <person name="Pan Y.S."/>
            <person name="Xia L.Y."/>
            <person name="Li J."/>
            <person name="Zhao F."/>
            <person name="Cao W.C."/>
        </authorList>
    </citation>
    <scope>NUCLEOTIDE SEQUENCE [LARGE SCALE GENOMIC DNA]</scope>
    <source>
        <strain evidence="1">HaeL-2018</strain>
    </source>
</reference>
<name>A0A9J6F7Z0_HAELO</name>
<dbReference type="VEuPathDB" id="VectorBase:HLOH_048321"/>
<dbReference type="AlphaFoldDB" id="A0A9J6F7Z0"/>
<dbReference type="EMBL" id="JABSTR010000001">
    <property type="protein sequence ID" value="KAH9362302.1"/>
    <property type="molecule type" value="Genomic_DNA"/>
</dbReference>
<organism evidence="1 2">
    <name type="scientific">Haemaphysalis longicornis</name>
    <name type="common">Bush tick</name>
    <dbReference type="NCBI Taxonomy" id="44386"/>
    <lineage>
        <taxon>Eukaryota</taxon>
        <taxon>Metazoa</taxon>
        <taxon>Ecdysozoa</taxon>
        <taxon>Arthropoda</taxon>
        <taxon>Chelicerata</taxon>
        <taxon>Arachnida</taxon>
        <taxon>Acari</taxon>
        <taxon>Parasitiformes</taxon>
        <taxon>Ixodida</taxon>
        <taxon>Ixodoidea</taxon>
        <taxon>Ixodidae</taxon>
        <taxon>Haemaphysalinae</taxon>
        <taxon>Haemaphysalis</taxon>
    </lineage>
</organism>
<gene>
    <name evidence="1" type="ORF">HPB48_002280</name>
</gene>
<dbReference type="Proteomes" id="UP000821853">
    <property type="component" value="Chromosome 1"/>
</dbReference>
<accession>A0A9J6F7Z0</accession>
<evidence type="ECO:0000313" key="1">
    <source>
        <dbReference type="EMBL" id="KAH9362302.1"/>
    </source>
</evidence>
<protein>
    <submittedName>
        <fullName evidence="1">Uncharacterized protein</fullName>
    </submittedName>
</protein>
<sequence>MPNAEYQLAIILKGLTPILQPLDVALNKLFRDWMAALCDKWMMEQDGKPQTLTGRVKCAPLCTAAQCTREA</sequence>
<dbReference type="OrthoDB" id="6486159at2759"/>
<evidence type="ECO:0000313" key="2">
    <source>
        <dbReference type="Proteomes" id="UP000821853"/>
    </source>
</evidence>